<accession>A0A8J2TNK5</accession>
<dbReference type="PANTHER" id="PTHR21666:SF270">
    <property type="entry name" value="MUREIN HYDROLASE ACTIVATOR ENVC"/>
    <property type="match status" value="1"/>
</dbReference>
<protein>
    <recommendedName>
        <fullName evidence="6">Por secretion system C-terminal sorting domain-containing protein</fullName>
    </recommendedName>
</protein>
<evidence type="ECO:0000313" key="4">
    <source>
        <dbReference type="EMBL" id="GFZ83348.1"/>
    </source>
</evidence>
<dbReference type="Pfam" id="PF18962">
    <property type="entry name" value="Por_Secre_tail"/>
    <property type="match status" value="1"/>
</dbReference>
<dbReference type="Gene3D" id="2.70.70.10">
    <property type="entry name" value="Glucose Permease (Domain IIA)"/>
    <property type="match status" value="1"/>
</dbReference>
<evidence type="ECO:0000256" key="1">
    <source>
        <dbReference type="ARBA" id="ARBA00022729"/>
    </source>
</evidence>
<dbReference type="InterPro" id="IPR011055">
    <property type="entry name" value="Dup_hybrid_motif"/>
</dbReference>
<dbReference type="Pfam" id="PF01551">
    <property type="entry name" value="Peptidase_M23"/>
    <property type="match status" value="1"/>
</dbReference>
<sequence length="469" mass="52777">MKLKITLLIYILSFVTNNYDVFAQEVNFSPIGDEYQFNRSKTPCLTDSQREVIKAELINNVRQLQQENRLAPISLRGAHPLFIWPVQKAAGVTYNDVWSISNYVDHNSAYPNQLQDYNCGTKTYDTSSGYNHQGIDIFTWPFTWKMVDDNSVEIIAAAPGQIIAKGDGQFDRSCGFNNNPWNAVYVRHGDGSVAWYGHMKNGSLTTKNVGDFVNLGEYLGIVGSSGNSTGPHLHFEVYQNDTYTNLIDPYTGACNSLNVDTWWQTQKPYTNPNINAVLTHSAPPVFPTCPNSETTNTSNTFDASATIYFAIYMRDQANGTSINLKIIRPDNSVLYNWNYNFTANYAASYWYWYYSGVYNMNGQWKWEATYNGQTITHTFNVSGALGIDDEDFNTTSVYPNPFNDAVTISSNSFIKKATVVDILGKTVKTIESQSENITEVNLETVSNGLYFLTLESDTGQKKTIKLIKD</sequence>
<dbReference type="CDD" id="cd12797">
    <property type="entry name" value="M23_peptidase"/>
    <property type="match status" value="1"/>
</dbReference>
<keyword evidence="5" id="KW-1185">Reference proteome</keyword>
<dbReference type="InterPro" id="IPR026444">
    <property type="entry name" value="Secre_tail"/>
</dbReference>
<dbReference type="PANTHER" id="PTHR21666">
    <property type="entry name" value="PEPTIDASE-RELATED"/>
    <property type="match status" value="1"/>
</dbReference>
<dbReference type="InterPro" id="IPR050570">
    <property type="entry name" value="Cell_wall_metabolism_enzyme"/>
</dbReference>
<reference evidence="4 5" key="1">
    <citation type="journal article" date="2014" name="Int. J. Syst. Evol. Microbiol.">
        <title>Complete genome sequence of Corynebacterium casei LMG S-19264T (=DSM 44701T), isolated from a smear-ripened cheese.</title>
        <authorList>
            <consortium name="US DOE Joint Genome Institute (JGI-PGF)"/>
            <person name="Walter F."/>
            <person name="Albersmeier A."/>
            <person name="Kalinowski J."/>
            <person name="Ruckert C."/>
        </authorList>
    </citation>
    <scope>NUCLEOTIDE SEQUENCE [LARGE SCALE GENOMIC DNA]</scope>
    <source>
        <strain evidence="4 5">CGMCC 1.15295</strain>
    </source>
</reference>
<evidence type="ECO:0000259" key="2">
    <source>
        <dbReference type="Pfam" id="PF01551"/>
    </source>
</evidence>
<evidence type="ECO:0000313" key="5">
    <source>
        <dbReference type="Proteomes" id="UP000598120"/>
    </source>
</evidence>
<dbReference type="NCBIfam" id="TIGR04183">
    <property type="entry name" value="Por_Secre_tail"/>
    <property type="match status" value="1"/>
</dbReference>
<evidence type="ECO:0000259" key="3">
    <source>
        <dbReference type="Pfam" id="PF18962"/>
    </source>
</evidence>
<feature type="domain" description="Secretion system C-terminal sorting" evidence="3">
    <location>
        <begin position="397"/>
        <end position="462"/>
    </location>
</feature>
<feature type="domain" description="M23ase beta-sheet core" evidence="2">
    <location>
        <begin position="153"/>
        <end position="245"/>
    </location>
</feature>
<name>A0A8J2TNK5_9FLAO</name>
<evidence type="ECO:0008006" key="6">
    <source>
        <dbReference type="Google" id="ProtNLM"/>
    </source>
</evidence>
<proteinExistence type="predicted"/>
<dbReference type="AlphaFoldDB" id="A0A8J2TNK5"/>
<dbReference type="Proteomes" id="UP000598120">
    <property type="component" value="Unassembled WGS sequence"/>
</dbReference>
<dbReference type="RefSeq" id="WP_188605472.1">
    <property type="nucleotide sequence ID" value="NZ_BMIC01000001.1"/>
</dbReference>
<comment type="caution">
    <text evidence="4">The sequence shown here is derived from an EMBL/GenBank/DDBJ whole genome shotgun (WGS) entry which is preliminary data.</text>
</comment>
<dbReference type="InterPro" id="IPR016047">
    <property type="entry name" value="M23ase_b-sheet_dom"/>
</dbReference>
<dbReference type="SUPFAM" id="SSF51261">
    <property type="entry name" value="Duplicated hybrid motif"/>
    <property type="match status" value="1"/>
</dbReference>
<organism evidence="4 5">
    <name type="scientific">Aquaticitalea lipolytica</name>
    <dbReference type="NCBI Taxonomy" id="1247562"/>
    <lineage>
        <taxon>Bacteria</taxon>
        <taxon>Pseudomonadati</taxon>
        <taxon>Bacteroidota</taxon>
        <taxon>Flavobacteriia</taxon>
        <taxon>Flavobacteriales</taxon>
        <taxon>Flavobacteriaceae</taxon>
        <taxon>Aquaticitalea</taxon>
    </lineage>
</organism>
<gene>
    <name evidence="4" type="ORF">GCM10011531_12730</name>
</gene>
<keyword evidence="1" id="KW-0732">Signal</keyword>
<dbReference type="EMBL" id="BMIC01000001">
    <property type="protein sequence ID" value="GFZ83348.1"/>
    <property type="molecule type" value="Genomic_DNA"/>
</dbReference>
<dbReference type="GO" id="GO:0004222">
    <property type="term" value="F:metalloendopeptidase activity"/>
    <property type="evidence" value="ECO:0007669"/>
    <property type="project" value="TreeGrafter"/>
</dbReference>